<evidence type="ECO:0000259" key="2">
    <source>
        <dbReference type="Pfam" id="PF03413"/>
    </source>
</evidence>
<proteinExistence type="predicted"/>
<feature type="chain" id="PRO_5039029729" evidence="1">
    <location>
        <begin position="24"/>
        <end position="190"/>
    </location>
</feature>
<dbReference type="Gene3D" id="3.10.450.40">
    <property type="match status" value="2"/>
</dbReference>
<dbReference type="EMBL" id="AZDB01000015">
    <property type="protein sequence ID" value="KRK42675.1"/>
    <property type="molecule type" value="Genomic_DNA"/>
</dbReference>
<gene>
    <name evidence="3" type="ORF">FD26_GL000414</name>
</gene>
<name>A0A837RH33_9LACO</name>
<evidence type="ECO:0000256" key="1">
    <source>
        <dbReference type="SAM" id="SignalP"/>
    </source>
</evidence>
<accession>A0A837RH33</accession>
<keyword evidence="3" id="KW-0449">Lipoprotein</keyword>
<feature type="signal peptide" evidence="1">
    <location>
        <begin position="1"/>
        <end position="23"/>
    </location>
</feature>
<dbReference type="Proteomes" id="UP000050964">
    <property type="component" value="Unassembled WGS sequence"/>
</dbReference>
<dbReference type="AlphaFoldDB" id="A0A837RH33"/>
<dbReference type="InterPro" id="IPR025711">
    <property type="entry name" value="PepSY"/>
</dbReference>
<organism evidence="3 4">
    <name type="scientific">Companilactobacillus crustorum JCM 15951</name>
    <dbReference type="NCBI Taxonomy" id="1423737"/>
    <lineage>
        <taxon>Bacteria</taxon>
        <taxon>Bacillati</taxon>
        <taxon>Bacillota</taxon>
        <taxon>Bacilli</taxon>
        <taxon>Lactobacillales</taxon>
        <taxon>Lactobacillaceae</taxon>
        <taxon>Companilactobacillus</taxon>
    </lineage>
</organism>
<reference evidence="3 4" key="1">
    <citation type="journal article" date="2015" name="Genome Announc.">
        <title>Expanding the biotechnology potential of lactobacilli through comparative genomics of 213 strains and associated genera.</title>
        <authorList>
            <person name="Sun Z."/>
            <person name="Harris H.M."/>
            <person name="McCann A."/>
            <person name="Guo C."/>
            <person name="Argimon S."/>
            <person name="Zhang W."/>
            <person name="Yang X."/>
            <person name="Jeffery I.B."/>
            <person name="Cooney J.C."/>
            <person name="Kagawa T.F."/>
            <person name="Liu W."/>
            <person name="Song Y."/>
            <person name="Salvetti E."/>
            <person name="Wrobel A."/>
            <person name="Rasinkangas P."/>
            <person name="Parkhill J."/>
            <person name="Rea M.C."/>
            <person name="O'Sullivan O."/>
            <person name="Ritari J."/>
            <person name="Douillard F.P."/>
            <person name="Paul Ross R."/>
            <person name="Yang R."/>
            <person name="Briner A.E."/>
            <person name="Felis G.E."/>
            <person name="de Vos W.M."/>
            <person name="Barrangou R."/>
            <person name="Klaenhammer T.R."/>
            <person name="Caufield P.W."/>
            <person name="Cui Y."/>
            <person name="Zhang H."/>
            <person name="O'Toole P.W."/>
        </authorList>
    </citation>
    <scope>NUCLEOTIDE SEQUENCE [LARGE SCALE GENOMIC DNA]</scope>
    <source>
        <strain evidence="3 4">JCM 15951</strain>
    </source>
</reference>
<evidence type="ECO:0000313" key="4">
    <source>
        <dbReference type="Proteomes" id="UP000050964"/>
    </source>
</evidence>
<dbReference type="Pfam" id="PF03413">
    <property type="entry name" value="PepSY"/>
    <property type="match status" value="2"/>
</dbReference>
<dbReference type="PROSITE" id="PS51257">
    <property type="entry name" value="PROKAR_LIPOPROTEIN"/>
    <property type="match status" value="1"/>
</dbReference>
<keyword evidence="1" id="KW-0732">Signal</keyword>
<protein>
    <submittedName>
        <fullName evidence="3">Lipoprotein</fullName>
    </submittedName>
</protein>
<feature type="domain" description="PepSY" evidence="2">
    <location>
        <begin position="130"/>
        <end position="188"/>
    </location>
</feature>
<comment type="caution">
    <text evidence="3">The sequence shown here is derived from an EMBL/GenBank/DDBJ whole genome shotgun (WGS) entry which is preliminary data.</text>
</comment>
<sequence length="190" mass="21081">MKLMKKYLLGLSMILLMGGIVVGCSSTNNMTDNSEKSSATKVLKDSTKITTNEAVEIYQKTFPNTDVVSIELEKSLGKPVYTIIGGDKTTEYQLDINAVSKKIKQKSEEPLDEDDMNDSQTKKLDLDNVISLEKAARIAEKAAKDGQSTDFKLEKDDGIAIWEVRVKSDQSDKEIKINAQKGTIIKIENE</sequence>
<evidence type="ECO:0000313" key="3">
    <source>
        <dbReference type="EMBL" id="KRK42675.1"/>
    </source>
</evidence>
<feature type="domain" description="PepSY" evidence="2">
    <location>
        <begin position="48"/>
        <end position="103"/>
    </location>
</feature>